<dbReference type="InterPro" id="IPR036249">
    <property type="entry name" value="Thioredoxin-like_sf"/>
</dbReference>
<dbReference type="InterPro" id="IPR024706">
    <property type="entry name" value="Peroxiredoxin_AhpC-typ"/>
</dbReference>
<sequence>MATVELDKPVPDFAAQATSQKDIVLSKLKGWKIVLYFYPKDSTPGCTTEGLDFRDYYDDFLKAKTLIFGISKDILKSHEQFKAQYQFPFELISDTDAYLCQMFDVIQPLNMYGKQIQGVERSTFLIDSNGILRKEWRKVRVNGHVEEVLEAAEAID</sequence>
<evidence type="ECO:0000313" key="15">
    <source>
        <dbReference type="EMBL" id="AUM14575.1"/>
    </source>
</evidence>
<dbReference type="InterPro" id="IPR000866">
    <property type="entry name" value="AhpC/TSA"/>
</dbReference>
<dbReference type="Proteomes" id="UP000235116">
    <property type="component" value="Chromosome"/>
</dbReference>
<keyword evidence="6" id="KW-0560">Oxidoreductase</keyword>
<feature type="active site" description="Cysteine sulfenic acid (-SOH) intermediate; for peroxidase activity" evidence="13">
    <location>
        <position position="46"/>
    </location>
</feature>
<evidence type="ECO:0000256" key="13">
    <source>
        <dbReference type="PIRSR" id="PIRSR000239-1"/>
    </source>
</evidence>
<dbReference type="EC" id="1.11.1.24" evidence="3"/>
<evidence type="ECO:0000313" key="16">
    <source>
        <dbReference type="Proteomes" id="UP000235116"/>
    </source>
</evidence>
<reference evidence="16" key="1">
    <citation type="submission" date="2017-08" db="EMBL/GenBank/DDBJ databases">
        <title>Direct submision.</title>
        <authorList>
            <person name="Kim S.-J."/>
            <person name="Rhee S.-K."/>
        </authorList>
    </citation>
    <scope>NUCLEOTIDE SEQUENCE [LARGE SCALE GENOMIC DNA]</scope>
    <source>
        <strain evidence="16">GI5</strain>
    </source>
</reference>
<dbReference type="Gene3D" id="3.40.30.10">
    <property type="entry name" value="Glutaredoxin"/>
    <property type="match status" value="1"/>
</dbReference>
<dbReference type="FunFam" id="3.40.30.10:FF:000007">
    <property type="entry name" value="Thioredoxin-dependent thiol peroxidase"/>
    <property type="match status" value="1"/>
</dbReference>
<dbReference type="Pfam" id="PF00578">
    <property type="entry name" value="AhpC-TSA"/>
    <property type="match status" value="1"/>
</dbReference>
<evidence type="ECO:0000256" key="9">
    <source>
        <dbReference type="ARBA" id="ARBA00032824"/>
    </source>
</evidence>
<dbReference type="EMBL" id="CP022684">
    <property type="protein sequence ID" value="AUM14575.1"/>
    <property type="molecule type" value="Genomic_DNA"/>
</dbReference>
<evidence type="ECO:0000256" key="4">
    <source>
        <dbReference type="ARBA" id="ARBA00022559"/>
    </source>
</evidence>
<feature type="domain" description="Thioredoxin" evidence="14">
    <location>
        <begin position="4"/>
        <end position="156"/>
    </location>
</feature>
<organism evidence="15 16">
    <name type="scientific">Ketobacter alkanivorans</name>
    <dbReference type="NCBI Taxonomy" id="1917421"/>
    <lineage>
        <taxon>Bacteria</taxon>
        <taxon>Pseudomonadati</taxon>
        <taxon>Pseudomonadota</taxon>
        <taxon>Gammaproteobacteria</taxon>
        <taxon>Pseudomonadales</taxon>
        <taxon>Ketobacteraceae</taxon>
        <taxon>Ketobacter</taxon>
    </lineage>
</organism>
<dbReference type="InterPro" id="IPR013766">
    <property type="entry name" value="Thioredoxin_domain"/>
</dbReference>
<dbReference type="AlphaFoldDB" id="A0A2K9LSX6"/>
<dbReference type="PANTHER" id="PTHR42801:SF4">
    <property type="entry name" value="AHPC_TSA FAMILY PROTEIN"/>
    <property type="match status" value="1"/>
</dbReference>
<dbReference type="SUPFAM" id="SSF52833">
    <property type="entry name" value="Thioredoxin-like"/>
    <property type="match status" value="1"/>
</dbReference>
<name>A0A2K9LSX6_9GAMM</name>
<evidence type="ECO:0000256" key="6">
    <source>
        <dbReference type="ARBA" id="ARBA00023002"/>
    </source>
</evidence>
<keyword evidence="7" id="KW-1015">Disulfide bond</keyword>
<proteinExistence type="inferred from homology"/>
<evidence type="ECO:0000256" key="2">
    <source>
        <dbReference type="ARBA" id="ARBA00011245"/>
    </source>
</evidence>
<evidence type="ECO:0000256" key="12">
    <source>
        <dbReference type="ARBA" id="ARBA00049091"/>
    </source>
</evidence>
<dbReference type="GO" id="GO:0045454">
    <property type="term" value="P:cell redox homeostasis"/>
    <property type="evidence" value="ECO:0007669"/>
    <property type="project" value="TreeGrafter"/>
</dbReference>
<accession>A0A2K9LSX6</accession>
<dbReference type="GO" id="GO:0008379">
    <property type="term" value="F:thioredoxin peroxidase activity"/>
    <property type="evidence" value="ECO:0007669"/>
    <property type="project" value="TreeGrafter"/>
</dbReference>
<evidence type="ECO:0000256" key="10">
    <source>
        <dbReference type="ARBA" id="ARBA00038489"/>
    </source>
</evidence>
<evidence type="ECO:0000256" key="7">
    <source>
        <dbReference type="ARBA" id="ARBA00023157"/>
    </source>
</evidence>
<keyword evidence="5" id="KW-0049">Antioxidant</keyword>
<dbReference type="CDD" id="cd03017">
    <property type="entry name" value="PRX_BCP"/>
    <property type="match status" value="1"/>
</dbReference>
<dbReference type="InterPro" id="IPR050924">
    <property type="entry name" value="Peroxiredoxin_BCP/PrxQ"/>
</dbReference>
<gene>
    <name evidence="15" type="ORF">Kalk_20020</name>
</gene>
<keyword evidence="4" id="KW-0575">Peroxidase</keyword>
<evidence type="ECO:0000256" key="5">
    <source>
        <dbReference type="ARBA" id="ARBA00022862"/>
    </source>
</evidence>
<comment type="similarity">
    <text evidence="10">Belongs to the peroxiredoxin family. BCP/PrxQ subfamily.</text>
</comment>
<dbReference type="KEGG" id="kak:Kalk_20020"/>
<dbReference type="OrthoDB" id="9812811at2"/>
<protein>
    <recommendedName>
        <fullName evidence="3">thioredoxin-dependent peroxiredoxin</fullName>
        <ecNumber evidence="3">1.11.1.24</ecNumber>
    </recommendedName>
    <alternativeName>
        <fullName evidence="9">Thioredoxin peroxidase</fullName>
    </alternativeName>
    <alternativeName>
        <fullName evidence="11">Thioredoxin-dependent peroxiredoxin Bcp</fullName>
    </alternativeName>
</protein>
<dbReference type="PIRSF" id="PIRSF000239">
    <property type="entry name" value="AHPC"/>
    <property type="match status" value="1"/>
</dbReference>
<evidence type="ECO:0000256" key="8">
    <source>
        <dbReference type="ARBA" id="ARBA00023284"/>
    </source>
</evidence>
<keyword evidence="8" id="KW-0676">Redox-active center</keyword>
<evidence type="ECO:0000259" key="14">
    <source>
        <dbReference type="PROSITE" id="PS51352"/>
    </source>
</evidence>
<evidence type="ECO:0000256" key="11">
    <source>
        <dbReference type="ARBA" id="ARBA00042639"/>
    </source>
</evidence>
<dbReference type="PANTHER" id="PTHR42801">
    <property type="entry name" value="THIOREDOXIN-DEPENDENT PEROXIDE REDUCTASE"/>
    <property type="match status" value="1"/>
</dbReference>
<comment type="catalytic activity">
    <reaction evidence="12">
        <text>a hydroperoxide + [thioredoxin]-dithiol = an alcohol + [thioredoxin]-disulfide + H2O</text>
        <dbReference type="Rhea" id="RHEA:62620"/>
        <dbReference type="Rhea" id="RHEA-COMP:10698"/>
        <dbReference type="Rhea" id="RHEA-COMP:10700"/>
        <dbReference type="ChEBI" id="CHEBI:15377"/>
        <dbReference type="ChEBI" id="CHEBI:29950"/>
        <dbReference type="ChEBI" id="CHEBI:30879"/>
        <dbReference type="ChEBI" id="CHEBI:35924"/>
        <dbReference type="ChEBI" id="CHEBI:50058"/>
        <dbReference type="EC" id="1.11.1.24"/>
    </reaction>
</comment>
<keyword evidence="16" id="KW-1185">Reference proteome</keyword>
<evidence type="ECO:0000256" key="1">
    <source>
        <dbReference type="ARBA" id="ARBA00003330"/>
    </source>
</evidence>
<dbReference type="PROSITE" id="PS51352">
    <property type="entry name" value="THIOREDOXIN_2"/>
    <property type="match status" value="1"/>
</dbReference>
<dbReference type="GO" id="GO:0034599">
    <property type="term" value="P:cellular response to oxidative stress"/>
    <property type="evidence" value="ECO:0007669"/>
    <property type="project" value="TreeGrafter"/>
</dbReference>
<comment type="subunit">
    <text evidence="2">Monomer.</text>
</comment>
<comment type="function">
    <text evidence="1">Thiol-specific peroxidase that catalyzes the reduction of hydrogen peroxide and organic hydroperoxides to water and alcohols, respectively. Plays a role in cell protection against oxidative stress by detoxifying peroxides and as sensor of hydrogen peroxide-mediated signaling events.</text>
</comment>
<dbReference type="GO" id="GO:0005737">
    <property type="term" value="C:cytoplasm"/>
    <property type="evidence" value="ECO:0007669"/>
    <property type="project" value="TreeGrafter"/>
</dbReference>
<evidence type="ECO:0000256" key="3">
    <source>
        <dbReference type="ARBA" id="ARBA00013017"/>
    </source>
</evidence>
<dbReference type="RefSeq" id="WP_101895948.1">
    <property type="nucleotide sequence ID" value="NZ_CP022684.1"/>
</dbReference>